<dbReference type="EMBL" id="BONW01000034">
    <property type="protein sequence ID" value="GIG91193.1"/>
    <property type="molecule type" value="Genomic_DNA"/>
</dbReference>
<dbReference type="InterPro" id="IPR000843">
    <property type="entry name" value="HTH_LacI"/>
</dbReference>
<dbReference type="Gene3D" id="1.10.260.40">
    <property type="entry name" value="lambda repressor-like DNA-binding domains"/>
    <property type="match status" value="1"/>
</dbReference>
<dbReference type="PANTHER" id="PTHR30146">
    <property type="entry name" value="LACI-RELATED TRANSCRIPTIONAL REPRESSOR"/>
    <property type="match status" value="1"/>
</dbReference>
<dbReference type="CDD" id="cd01392">
    <property type="entry name" value="HTH_LacI"/>
    <property type="match status" value="1"/>
</dbReference>
<feature type="domain" description="HTH lacI-type" evidence="4">
    <location>
        <begin position="18"/>
        <end position="72"/>
    </location>
</feature>
<dbReference type="InterPro" id="IPR046335">
    <property type="entry name" value="LacI/GalR-like_sensor"/>
</dbReference>
<gene>
    <name evidence="5" type="ORF">Pen02_61290</name>
</gene>
<evidence type="ECO:0000256" key="2">
    <source>
        <dbReference type="ARBA" id="ARBA00023125"/>
    </source>
</evidence>
<name>A0ABQ4E903_9ACTN</name>
<keyword evidence="3" id="KW-0804">Transcription</keyword>
<keyword evidence="1" id="KW-0805">Transcription regulation</keyword>
<dbReference type="SMART" id="SM00354">
    <property type="entry name" value="HTH_LACI"/>
    <property type="match status" value="1"/>
</dbReference>
<dbReference type="PANTHER" id="PTHR30146:SF109">
    <property type="entry name" value="HTH-TYPE TRANSCRIPTIONAL REGULATOR GALS"/>
    <property type="match status" value="1"/>
</dbReference>
<keyword evidence="2" id="KW-0238">DNA-binding</keyword>
<dbReference type="Pfam" id="PF13377">
    <property type="entry name" value="Peripla_BP_3"/>
    <property type="match status" value="1"/>
</dbReference>
<dbReference type="Pfam" id="PF00356">
    <property type="entry name" value="LacI"/>
    <property type="match status" value="1"/>
</dbReference>
<dbReference type="Gene3D" id="3.40.50.2300">
    <property type="match status" value="2"/>
</dbReference>
<keyword evidence="6" id="KW-1185">Reference proteome</keyword>
<evidence type="ECO:0000313" key="6">
    <source>
        <dbReference type="Proteomes" id="UP000646749"/>
    </source>
</evidence>
<evidence type="ECO:0000256" key="3">
    <source>
        <dbReference type="ARBA" id="ARBA00023163"/>
    </source>
</evidence>
<dbReference type="SUPFAM" id="SSF53822">
    <property type="entry name" value="Periplasmic binding protein-like I"/>
    <property type="match status" value="1"/>
</dbReference>
<protein>
    <submittedName>
        <fullName evidence="5">LacI family transcriptional regulator</fullName>
    </submittedName>
</protein>
<proteinExistence type="predicted"/>
<dbReference type="CDD" id="cd01574">
    <property type="entry name" value="PBP1_LacI"/>
    <property type="match status" value="1"/>
</dbReference>
<evidence type="ECO:0000259" key="4">
    <source>
        <dbReference type="PROSITE" id="PS50932"/>
    </source>
</evidence>
<accession>A0ABQ4E903</accession>
<comment type="caution">
    <text evidence="5">The sequence shown here is derived from an EMBL/GenBank/DDBJ whole genome shotgun (WGS) entry which is preliminary data.</text>
</comment>
<reference evidence="5 6" key="1">
    <citation type="submission" date="2021-01" db="EMBL/GenBank/DDBJ databases">
        <title>Whole genome shotgun sequence of Plantactinospora endophytica NBRC 110450.</title>
        <authorList>
            <person name="Komaki H."/>
            <person name="Tamura T."/>
        </authorList>
    </citation>
    <scope>NUCLEOTIDE SEQUENCE [LARGE SCALE GENOMIC DNA]</scope>
    <source>
        <strain evidence="5 6">NBRC 110450</strain>
    </source>
</reference>
<dbReference type="Proteomes" id="UP000646749">
    <property type="component" value="Unassembled WGS sequence"/>
</dbReference>
<sequence>MLAEDNHVTTPSRAGRPAVMTDVARLAGVSHQTVSRVINGHPRVRPETRDRVVRAMAELSYRPNAMARALASRRSRVLGVVSFDTILFGPASTLLGIERAARAAGYGVSIVTLEKVDRRGVLSAVEALDGQGVDGVIIIAPQMAAAAALHSLPRGMAAVAVEAGQDSGLPSVAVDQVAGARLAVRHLLDLGHRTVWHVSGPSDWLEAGDRIIGWRQTLEEAGAAVPPIISGDWSARSGYAAGTALAGNPDVTAVFVANDQMALGLLRALHERGVRVPADISVVAFDDIPEAEFMLPPLTTVRQDFDEVGRRGMATLLRLLDAAGRDGGPVPVLPSTAPVEPTLVVRQSTAAPPADRS</sequence>
<evidence type="ECO:0000313" key="5">
    <source>
        <dbReference type="EMBL" id="GIG91193.1"/>
    </source>
</evidence>
<evidence type="ECO:0000256" key="1">
    <source>
        <dbReference type="ARBA" id="ARBA00023015"/>
    </source>
</evidence>
<dbReference type="SUPFAM" id="SSF47413">
    <property type="entry name" value="lambda repressor-like DNA-binding domains"/>
    <property type="match status" value="1"/>
</dbReference>
<dbReference type="PROSITE" id="PS00356">
    <property type="entry name" value="HTH_LACI_1"/>
    <property type="match status" value="1"/>
</dbReference>
<dbReference type="InterPro" id="IPR010982">
    <property type="entry name" value="Lambda_DNA-bd_dom_sf"/>
</dbReference>
<dbReference type="InterPro" id="IPR028082">
    <property type="entry name" value="Peripla_BP_I"/>
</dbReference>
<organism evidence="5 6">
    <name type="scientific">Plantactinospora endophytica</name>
    <dbReference type="NCBI Taxonomy" id="673535"/>
    <lineage>
        <taxon>Bacteria</taxon>
        <taxon>Bacillati</taxon>
        <taxon>Actinomycetota</taxon>
        <taxon>Actinomycetes</taxon>
        <taxon>Micromonosporales</taxon>
        <taxon>Micromonosporaceae</taxon>
        <taxon>Plantactinospora</taxon>
    </lineage>
</organism>
<dbReference type="PROSITE" id="PS50932">
    <property type="entry name" value="HTH_LACI_2"/>
    <property type="match status" value="1"/>
</dbReference>